<evidence type="ECO:0000313" key="7">
    <source>
        <dbReference type="Proteomes" id="UP000219612"/>
    </source>
</evidence>
<name>A0A285IYB4_9ACTN</name>
<dbReference type="InterPro" id="IPR050884">
    <property type="entry name" value="CNP_phosphodiesterase-III"/>
</dbReference>
<accession>A0A285IYB4</accession>
<proteinExistence type="inferred from homology"/>
<dbReference type="AlphaFoldDB" id="A0A285IYB4"/>
<evidence type="ECO:0000259" key="5">
    <source>
        <dbReference type="Pfam" id="PF00149"/>
    </source>
</evidence>
<organism evidence="6 7">
    <name type="scientific">Paractinoplanes atraurantiacus</name>
    <dbReference type="NCBI Taxonomy" id="1036182"/>
    <lineage>
        <taxon>Bacteria</taxon>
        <taxon>Bacillati</taxon>
        <taxon>Actinomycetota</taxon>
        <taxon>Actinomycetes</taxon>
        <taxon>Micromonosporales</taxon>
        <taxon>Micromonosporaceae</taxon>
        <taxon>Paractinoplanes</taxon>
    </lineage>
</organism>
<dbReference type="EMBL" id="OBDY01000013">
    <property type="protein sequence ID" value="SNY53039.1"/>
    <property type="molecule type" value="Genomic_DNA"/>
</dbReference>
<comment type="similarity">
    <text evidence="4">Belongs to the cyclic nucleotide phosphodiesterase class-III family.</text>
</comment>
<evidence type="ECO:0000256" key="2">
    <source>
        <dbReference type="ARBA" id="ARBA00022801"/>
    </source>
</evidence>
<dbReference type="Proteomes" id="UP000219612">
    <property type="component" value="Unassembled WGS sequence"/>
</dbReference>
<evidence type="ECO:0000256" key="3">
    <source>
        <dbReference type="ARBA" id="ARBA00023004"/>
    </source>
</evidence>
<evidence type="ECO:0000256" key="1">
    <source>
        <dbReference type="ARBA" id="ARBA00022723"/>
    </source>
</evidence>
<dbReference type="Pfam" id="PF00149">
    <property type="entry name" value="Metallophos"/>
    <property type="match status" value="1"/>
</dbReference>
<keyword evidence="1" id="KW-0479">Metal-binding</keyword>
<evidence type="ECO:0000313" key="6">
    <source>
        <dbReference type="EMBL" id="SNY53039.1"/>
    </source>
</evidence>
<dbReference type="OrthoDB" id="5241795at2"/>
<evidence type="ECO:0000256" key="4">
    <source>
        <dbReference type="ARBA" id="ARBA00025742"/>
    </source>
</evidence>
<dbReference type="SUPFAM" id="SSF56300">
    <property type="entry name" value="Metallo-dependent phosphatases"/>
    <property type="match status" value="1"/>
</dbReference>
<keyword evidence="3" id="KW-0408">Iron</keyword>
<keyword evidence="7" id="KW-1185">Reference proteome</keyword>
<dbReference type="PANTHER" id="PTHR42988">
    <property type="entry name" value="PHOSPHOHYDROLASE"/>
    <property type="match status" value="1"/>
</dbReference>
<feature type="domain" description="Calcineurin-like phosphoesterase" evidence="5">
    <location>
        <begin position="5"/>
        <end position="181"/>
    </location>
</feature>
<sequence>MTLLVAHVSDLHLGAHDPRAAAGLAADVVAARPGLTVVTGDSTMRARPREFRLARQLLDRLPRPLLVVLGNHDVPLWSRRRVLDPYGAYRSGITDELDPVRRVPGLTALGLPSMPRWRWKNGRLTGRQADLAARVLGDAPDGDVRLVAMHHPPGAGWLPGWDRLRRAARPDIVLAGHTHVPRVLPMDDCVIVVAGTATSHRTRGVPHSWSLISVSPAAFAISERYLDDVGWYTARVVDVPRFSAAMS</sequence>
<dbReference type="Gene3D" id="3.60.21.10">
    <property type="match status" value="1"/>
</dbReference>
<keyword evidence="2" id="KW-0378">Hydrolase</keyword>
<dbReference type="InterPro" id="IPR029052">
    <property type="entry name" value="Metallo-depent_PP-like"/>
</dbReference>
<dbReference type="PANTHER" id="PTHR42988:SF2">
    <property type="entry name" value="CYCLIC NUCLEOTIDE PHOSPHODIESTERASE CBUA0032-RELATED"/>
    <property type="match status" value="1"/>
</dbReference>
<protein>
    <submittedName>
        <fullName evidence="6">Calcineurin-like phosphoesterase superfamily domain-containing protein</fullName>
    </submittedName>
</protein>
<reference evidence="6 7" key="1">
    <citation type="submission" date="2017-09" db="EMBL/GenBank/DDBJ databases">
        <authorList>
            <person name="Ehlers B."/>
            <person name="Leendertz F.H."/>
        </authorList>
    </citation>
    <scope>NUCLEOTIDE SEQUENCE [LARGE SCALE GENOMIC DNA]</scope>
    <source>
        <strain evidence="6 7">CGMCC 4.6857</strain>
    </source>
</reference>
<dbReference type="GO" id="GO:0046872">
    <property type="term" value="F:metal ion binding"/>
    <property type="evidence" value="ECO:0007669"/>
    <property type="project" value="UniProtKB-KW"/>
</dbReference>
<dbReference type="InterPro" id="IPR004843">
    <property type="entry name" value="Calcineurin-like_PHP"/>
</dbReference>
<dbReference type="GO" id="GO:0016787">
    <property type="term" value="F:hydrolase activity"/>
    <property type="evidence" value="ECO:0007669"/>
    <property type="project" value="UniProtKB-KW"/>
</dbReference>
<gene>
    <name evidence="6" type="ORF">SAMN05421748_113164</name>
</gene>